<sequence>MWRLASRASWGETGGPPRLAPPPRPCMATPERRAAHAQPLARSSRGGPCMWRLASRASWGETGGRLINDRLILKC</sequence>
<dbReference type="EMBL" id="CM029046">
    <property type="protein sequence ID" value="KAG2587928.1"/>
    <property type="molecule type" value="Genomic_DNA"/>
</dbReference>
<dbReference type="Proteomes" id="UP000823388">
    <property type="component" value="Chromosome 5N"/>
</dbReference>
<dbReference type="AlphaFoldDB" id="A0A8T0RSV3"/>
<evidence type="ECO:0000313" key="3">
    <source>
        <dbReference type="Proteomes" id="UP000823388"/>
    </source>
</evidence>
<feature type="region of interest" description="Disordered" evidence="1">
    <location>
        <begin position="1"/>
        <end position="45"/>
    </location>
</feature>
<protein>
    <submittedName>
        <fullName evidence="2">Uncharacterized protein</fullName>
    </submittedName>
</protein>
<keyword evidence="3" id="KW-1185">Reference proteome</keyword>
<gene>
    <name evidence="2" type="ORF">PVAP13_5NG183681</name>
</gene>
<reference evidence="2" key="1">
    <citation type="submission" date="2020-05" db="EMBL/GenBank/DDBJ databases">
        <title>WGS assembly of Panicum virgatum.</title>
        <authorList>
            <person name="Lovell J.T."/>
            <person name="Jenkins J."/>
            <person name="Shu S."/>
            <person name="Juenger T.E."/>
            <person name="Schmutz J."/>
        </authorList>
    </citation>
    <scope>NUCLEOTIDE SEQUENCE</scope>
    <source>
        <strain evidence="2">AP13</strain>
    </source>
</reference>
<evidence type="ECO:0000313" key="2">
    <source>
        <dbReference type="EMBL" id="KAG2587928.1"/>
    </source>
</evidence>
<organism evidence="2 3">
    <name type="scientific">Panicum virgatum</name>
    <name type="common">Blackwell switchgrass</name>
    <dbReference type="NCBI Taxonomy" id="38727"/>
    <lineage>
        <taxon>Eukaryota</taxon>
        <taxon>Viridiplantae</taxon>
        <taxon>Streptophyta</taxon>
        <taxon>Embryophyta</taxon>
        <taxon>Tracheophyta</taxon>
        <taxon>Spermatophyta</taxon>
        <taxon>Magnoliopsida</taxon>
        <taxon>Liliopsida</taxon>
        <taxon>Poales</taxon>
        <taxon>Poaceae</taxon>
        <taxon>PACMAD clade</taxon>
        <taxon>Panicoideae</taxon>
        <taxon>Panicodae</taxon>
        <taxon>Paniceae</taxon>
        <taxon>Panicinae</taxon>
        <taxon>Panicum</taxon>
        <taxon>Panicum sect. Hiantes</taxon>
    </lineage>
</organism>
<comment type="caution">
    <text evidence="2">The sequence shown here is derived from an EMBL/GenBank/DDBJ whole genome shotgun (WGS) entry which is preliminary data.</text>
</comment>
<proteinExistence type="predicted"/>
<accession>A0A8T0RSV3</accession>
<name>A0A8T0RSV3_PANVG</name>
<evidence type="ECO:0000256" key="1">
    <source>
        <dbReference type="SAM" id="MobiDB-lite"/>
    </source>
</evidence>